<keyword evidence="6" id="KW-0732">Signal</keyword>
<comment type="subcellular location">
    <subcellularLocation>
        <location evidence="1 4">Cell outer membrane</location>
    </subcellularLocation>
</comment>
<protein>
    <recommendedName>
        <fullName evidence="11">TonB-dependent receptor</fullName>
    </recommendedName>
</protein>
<dbReference type="AlphaFoldDB" id="A0A2T5G125"/>
<reference evidence="9 10" key="1">
    <citation type="submission" date="2017-09" db="EMBL/GenBank/DDBJ databases">
        <title>Sphingomonas panjinensis sp.nov., isolated from oil-contaminated soil.</title>
        <authorList>
            <person name="Wang L."/>
            <person name="Chen L."/>
        </authorList>
    </citation>
    <scope>NUCLEOTIDE SEQUENCE [LARGE SCALE GENOMIC DNA]</scope>
    <source>
        <strain evidence="9 10">FW-11</strain>
    </source>
</reference>
<evidence type="ECO:0000256" key="3">
    <source>
        <dbReference type="ARBA" id="ARBA00023237"/>
    </source>
</evidence>
<evidence type="ECO:0000313" key="9">
    <source>
        <dbReference type="EMBL" id="PTQ12843.1"/>
    </source>
</evidence>
<dbReference type="PANTHER" id="PTHR40980:SF3">
    <property type="entry name" value="TONB-DEPENDENT RECEPTOR-LIKE BETA-BARREL DOMAIN-CONTAINING PROTEIN"/>
    <property type="match status" value="1"/>
</dbReference>
<evidence type="ECO:0000256" key="2">
    <source>
        <dbReference type="ARBA" id="ARBA00023136"/>
    </source>
</evidence>
<gene>
    <name evidence="9" type="ORF">CLG96_01460</name>
</gene>
<dbReference type="Pfam" id="PF07715">
    <property type="entry name" value="Plug"/>
    <property type="match status" value="1"/>
</dbReference>
<dbReference type="Gene3D" id="2.170.130.10">
    <property type="entry name" value="TonB-dependent receptor, plug domain"/>
    <property type="match status" value="1"/>
</dbReference>
<feature type="region of interest" description="Disordered" evidence="5">
    <location>
        <begin position="25"/>
        <end position="55"/>
    </location>
</feature>
<dbReference type="Pfam" id="PF00593">
    <property type="entry name" value="TonB_dep_Rec_b-barrel"/>
    <property type="match status" value="1"/>
</dbReference>
<dbReference type="EMBL" id="NWBU01000004">
    <property type="protein sequence ID" value="PTQ12843.1"/>
    <property type="molecule type" value="Genomic_DNA"/>
</dbReference>
<evidence type="ECO:0000256" key="5">
    <source>
        <dbReference type="SAM" id="MobiDB-lite"/>
    </source>
</evidence>
<dbReference type="RefSeq" id="WP_107966080.1">
    <property type="nucleotide sequence ID" value="NZ_NWBU01000004.1"/>
</dbReference>
<dbReference type="Proteomes" id="UP000244162">
    <property type="component" value="Unassembled WGS sequence"/>
</dbReference>
<dbReference type="PANTHER" id="PTHR40980">
    <property type="entry name" value="PLUG DOMAIN-CONTAINING PROTEIN"/>
    <property type="match status" value="1"/>
</dbReference>
<feature type="chain" id="PRO_5015494257" description="TonB-dependent receptor" evidence="6">
    <location>
        <begin position="21"/>
        <end position="920"/>
    </location>
</feature>
<evidence type="ECO:0000313" key="10">
    <source>
        <dbReference type="Proteomes" id="UP000244162"/>
    </source>
</evidence>
<keyword evidence="2 4" id="KW-0472">Membrane</keyword>
<dbReference type="InterPro" id="IPR036942">
    <property type="entry name" value="Beta-barrel_TonB_sf"/>
</dbReference>
<feature type="compositionally biased region" description="Polar residues" evidence="5">
    <location>
        <begin position="35"/>
        <end position="44"/>
    </location>
</feature>
<keyword evidence="3" id="KW-0998">Cell outer membrane</keyword>
<feature type="signal peptide" evidence="6">
    <location>
        <begin position="1"/>
        <end position="20"/>
    </location>
</feature>
<dbReference type="InterPro" id="IPR010104">
    <property type="entry name" value="TonB_rcpt_bac"/>
</dbReference>
<organism evidence="9 10">
    <name type="scientific">Sphingomonas oleivorans</name>
    <dbReference type="NCBI Taxonomy" id="1735121"/>
    <lineage>
        <taxon>Bacteria</taxon>
        <taxon>Pseudomonadati</taxon>
        <taxon>Pseudomonadota</taxon>
        <taxon>Alphaproteobacteria</taxon>
        <taxon>Sphingomonadales</taxon>
        <taxon>Sphingomonadaceae</taxon>
        <taxon>Sphingomonas</taxon>
    </lineage>
</organism>
<dbReference type="InterPro" id="IPR037066">
    <property type="entry name" value="Plug_dom_sf"/>
</dbReference>
<accession>A0A2T5G125</accession>
<comment type="caution">
    <text evidence="9">The sequence shown here is derived from an EMBL/GenBank/DDBJ whole genome shotgun (WGS) entry which is preliminary data.</text>
</comment>
<dbReference type="InterPro" id="IPR000531">
    <property type="entry name" value="Beta-barrel_TonB"/>
</dbReference>
<evidence type="ECO:0000256" key="4">
    <source>
        <dbReference type="RuleBase" id="RU003357"/>
    </source>
</evidence>
<dbReference type="SUPFAM" id="SSF56935">
    <property type="entry name" value="Porins"/>
    <property type="match status" value="1"/>
</dbReference>
<dbReference type="GO" id="GO:0009279">
    <property type="term" value="C:cell outer membrane"/>
    <property type="evidence" value="ECO:0007669"/>
    <property type="project" value="UniProtKB-SubCell"/>
</dbReference>
<evidence type="ECO:0000256" key="1">
    <source>
        <dbReference type="ARBA" id="ARBA00004442"/>
    </source>
</evidence>
<dbReference type="Gene3D" id="2.40.170.20">
    <property type="entry name" value="TonB-dependent receptor, beta-barrel domain"/>
    <property type="match status" value="1"/>
</dbReference>
<sequence>MKFAHALAILASGCSFGTLAAAQTVPAESTAPEGQETTSNNPQAPDTDPAGMSSPNAEEIIVTGVRAAIQRATAIKRNADTIADAISAEDIGKFPDANIADSLQRITGVQISRTSGGEGRFVSIRGLGSQFNLTTFNGRVLATDNAGRDFSYDIMPSEAIAAATVFKAPTASLIDGSIGGLVELTTLDPLSRPGFHISGSAGGLYDEASKKVTPRLGFVASDTFADNTLGVFGGVYWYKRNWRSDTYQSFGASTETVDSNGDGVRDQAVDGRGAFPGIISYQVKNGPRERLSLVGGVQYAPTDRLKTKIDAFYSYYDTPENNYSYNVNFYSNDGWARFANAQLEPWAGDATNRYLITSFDLTNIPVEIGTDTHARKVTTYQVGWNTAYEATDALTIKLDLAYSQAKRPNAGKEFFTVAGVKGGTYRFEATSPVPTVMCTLPDGRSCLDLNNDEIGLHFMEQKGEQTKDKALSSRLDFDYKFGLGGLETTFKVGGFYFNRIKDKLNYAPTNGCGYCGFNDTLGSVGVVAVVPFPSGGYRAGTIGGANRWPALNAEALFRAAVLSRGQAYFDENIAAKPQLRSSSKVDEDQYGGYAQLNFNADRWDGNIGVRYIRTRAKSSGHSQQLLALEPIPDSTNFKGTFSEVIPISETNTYNNFLPSANITYRLLDNLQVRAAASKAITRPTFAQLGVDVNWEINSLPPRVSRNGNPQLKAIKADSLDLSVEWYGNQGSSASVAAFYKKIKGFITGAVIQEEIIGETFQVSVPVNGDTAELKGIEAGLQHIFSNGLGGLVNYTYVDSKADVTIKGVQTTTSLDGVSKHTVNASGFYEKGPLSLRLSYAFRDAYVACAVCGPASTPTTTAASGFMDFSGSFAFTDNFTLYLDVYNITEEDTHSYVLDKRFTTFYEPYSRRFEFGVRAKF</sequence>
<dbReference type="InterPro" id="IPR012910">
    <property type="entry name" value="Plug_dom"/>
</dbReference>
<evidence type="ECO:0000259" key="8">
    <source>
        <dbReference type="Pfam" id="PF07715"/>
    </source>
</evidence>
<proteinExistence type="inferred from homology"/>
<evidence type="ECO:0000259" key="7">
    <source>
        <dbReference type="Pfam" id="PF00593"/>
    </source>
</evidence>
<dbReference type="OrthoDB" id="5476657at2"/>
<evidence type="ECO:0000256" key="6">
    <source>
        <dbReference type="SAM" id="SignalP"/>
    </source>
</evidence>
<evidence type="ECO:0008006" key="11">
    <source>
        <dbReference type="Google" id="ProtNLM"/>
    </source>
</evidence>
<keyword evidence="10" id="KW-1185">Reference proteome</keyword>
<feature type="domain" description="TonB-dependent receptor plug" evidence="8">
    <location>
        <begin position="77"/>
        <end position="180"/>
    </location>
</feature>
<dbReference type="CDD" id="cd01347">
    <property type="entry name" value="ligand_gated_channel"/>
    <property type="match status" value="1"/>
</dbReference>
<keyword evidence="4" id="KW-0798">TonB box</keyword>
<dbReference type="NCBIfam" id="TIGR01782">
    <property type="entry name" value="TonB-Xanth-Caul"/>
    <property type="match status" value="1"/>
</dbReference>
<name>A0A2T5G125_9SPHN</name>
<comment type="similarity">
    <text evidence="4">Belongs to the TonB-dependent receptor family.</text>
</comment>
<feature type="domain" description="TonB-dependent receptor-like beta-barrel" evidence="7">
    <location>
        <begin position="466"/>
        <end position="887"/>
    </location>
</feature>